<protein>
    <submittedName>
        <fullName evidence="2">Uncharacterized protein</fullName>
    </submittedName>
</protein>
<gene>
    <name evidence="2" type="ORF">CesoFtcFv8_026424</name>
</gene>
<dbReference type="GO" id="GO:0019901">
    <property type="term" value="F:protein kinase binding"/>
    <property type="evidence" value="ECO:0007669"/>
    <property type="project" value="InterPro"/>
</dbReference>
<dbReference type="AlphaFoldDB" id="A0AAN8GDM2"/>
<comment type="caution">
    <text evidence="2">The sequence shown here is derived from an EMBL/GenBank/DDBJ whole genome shotgun (WGS) entry which is preliminary data.</text>
</comment>
<proteinExistence type="predicted"/>
<accession>A0AAN8GDM2</accession>
<dbReference type="Proteomes" id="UP001335648">
    <property type="component" value="Unassembled WGS sequence"/>
</dbReference>
<reference evidence="2 3" key="1">
    <citation type="journal article" date="2023" name="Mol. Biol. Evol.">
        <title>Genomics of Secondarily Temperate Adaptation in the Only Non-Antarctic Icefish.</title>
        <authorList>
            <person name="Rivera-Colon A.G."/>
            <person name="Rayamajhi N."/>
            <person name="Minhas B.F."/>
            <person name="Madrigal G."/>
            <person name="Bilyk K.T."/>
            <person name="Yoon V."/>
            <person name="Hune M."/>
            <person name="Gregory S."/>
            <person name="Cheng C.H.C."/>
            <person name="Catchen J.M."/>
        </authorList>
    </citation>
    <scope>NUCLEOTIDE SEQUENCE [LARGE SCALE GENOMIC DNA]</scope>
    <source>
        <strain evidence="2">JC2023a</strain>
    </source>
</reference>
<organism evidence="2 3">
    <name type="scientific">Champsocephalus esox</name>
    <name type="common">pike icefish</name>
    <dbReference type="NCBI Taxonomy" id="159716"/>
    <lineage>
        <taxon>Eukaryota</taxon>
        <taxon>Metazoa</taxon>
        <taxon>Chordata</taxon>
        <taxon>Craniata</taxon>
        <taxon>Vertebrata</taxon>
        <taxon>Euteleostomi</taxon>
        <taxon>Actinopterygii</taxon>
        <taxon>Neopterygii</taxon>
        <taxon>Teleostei</taxon>
        <taxon>Neoteleostei</taxon>
        <taxon>Acanthomorphata</taxon>
        <taxon>Eupercaria</taxon>
        <taxon>Perciformes</taxon>
        <taxon>Notothenioidei</taxon>
        <taxon>Channichthyidae</taxon>
        <taxon>Champsocephalus</taxon>
    </lineage>
</organism>
<dbReference type="EMBL" id="JAULUE010002067">
    <property type="protein sequence ID" value="KAK5877146.1"/>
    <property type="molecule type" value="Genomic_DNA"/>
</dbReference>
<dbReference type="PANTHER" id="PTHR15537">
    <property type="entry name" value="F-BOX ONLY PROTEIN 7"/>
    <property type="match status" value="1"/>
</dbReference>
<evidence type="ECO:0000313" key="2">
    <source>
        <dbReference type="EMBL" id="KAK5877146.1"/>
    </source>
</evidence>
<sequence>MKLRVRILRQTSRVELSGEDPSLKDLSDLIRETLLSAHGLRSDSAFSLSLNGSELLSVAGTTLSSCDIVSGDLICVLLPNNDGAAPSKSNASCSSNTSSSSSFQSCSSSADSQQSAAAAPSVQVRVARGVVWRNVFPF</sequence>
<evidence type="ECO:0000256" key="1">
    <source>
        <dbReference type="SAM" id="MobiDB-lite"/>
    </source>
</evidence>
<dbReference type="InterPro" id="IPR047118">
    <property type="entry name" value="Fbxo7"/>
</dbReference>
<name>A0AAN8GDM2_9TELE</name>
<dbReference type="GO" id="GO:1903599">
    <property type="term" value="P:positive regulation of autophagy of mitochondrion"/>
    <property type="evidence" value="ECO:0007669"/>
    <property type="project" value="TreeGrafter"/>
</dbReference>
<keyword evidence="3" id="KW-1185">Reference proteome</keyword>
<dbReference type="PANTHER" id="PTHR15537:SF2">
    <property type="entry name" value="F-BOX ONLY PROTEIN 7"/>
    <property type="match status" value="1"/>
</dbReference>
<feature type="region of interest" description="Disordered" evidence="1">
    <location>
        <begin position="84"/>
        <end position="108"/>
    </location>
</feature>
<evidence type="ECO:0000313" key="3">
    <source>
        <dbReference type="Proteomes" id="UP001335648"/>
    </source>
</evidence>